<reference evidence="3" key="1">
    <citation type="submission" date="2022-01" db="EMBL/GenBank/DDBJ databases">
        <authorList>
            <person name="Braso-Vives M."/>
        </authorList>
    </citation>
    <scope>NUCLEOTIDE SEQUENCE</scope>
</reference>
<sequence>MLCYDFFSFFHFPPHMQSRDLAKYICSVIHPISPIILTWDRIFILPRDVSLVLTRTSLQKRCDCQAVDITTFDSGNLTITPRNRCMNRGPEKLSTRPTTFQAMTVPTWKIIPFILLVLWTTATLSGGAPTFIQYPPAKVEGSQGDNILLSFAANGTEEDGLIIIQGPNHPINDSKKQRIIFEQGTGQEKLLEPFKSNFSVITGWSGGVTLVNLTILDLQPGDEGAYQLSVSLIHRGPDVYVTINELNSPDDGVTVNTTVTLRTTTGSNVNTTERTGSTSGGGLPSWAIALIVLVVLAIIIAIVVFVYKRRNSGPPPQAHPRYDPVNNRDRNRHGNGVMQGVQELNGVGNHGRENGGEEVPLDNIV</sequence>
<feature type="region of interest" description="Disordered" evidence="1">
    <location>
        <begin position="313"/>
        <end position="365"/>
    </location>
</feature>
<keyword evidence="2" id="KW-0812">Transmembrane</keyword>
<evidence type="ECO:0000256" key="2">
    <source>
        <dbReference type="SAM" id="Phobius"/>
    </source>
</evidence>
<gene>
    <name evidence="3" type="primary">Hypp4100</name>
    <name evidence="3" type="ORF">BLAG_LOCUS21855</name>
</gene>
<name>A0A8K0A798_BRALA</name>
<feature type="compositionally biased region" description="Basic and acidic residues" evidence="1">
    <location>
        <begin position="320"/>
        <end position="329"/>
    </location>
</feature>
<dbReference type="EMBL" id="OV696692">
    <property type="protein sequence ID" value="CAH1269115.1"/>
    <property type="molecule type" value="Genomic_DNA"/>
</dbReference>
<keyword evidence="4" id="KW-1185">Reference proteome</keyword>
<keyword evidence="2" id="KW-0472">Membrane</keyword>
<dbReference type="AlphaFoldDB" id="A0A8K0A798"/>
<proteinExistence type="predicted"/>
<dbReference type="Proteomes" id="UP000838412">
    <property type="component" value="Chromosome 7"/>
</dbReference>
<protein>
    <submittedName>
        <fullName evidence="3">Hypp4100 protein</fullName>
    </submittedName>
</protein>
<evidence type="ECO:0000256" key="1">
    <source>
        <dbReference type="SAM" id="MobiDB-lite"/>
    </source>
</evidence>
<evidence type="ECO:0000313" key="4">
    <source>
        <dbReference type="Proteomes" id="UP000838412"/>
    </source>
</evidence>
<keyword evidence="2" id="KW-1133">Transmembrane helix</keyword>
<evidence type="ECO:0000313" key="3">
    <source>
        <dbReference type="EMBL" id="CAH1269115.1"/>
    </source>
</evidence>
<feature type="transmembrane region" description="Helical" evidence="2">
    <location>
        <begin position="286"/>
        <end position="307"/>
    </location>
</feature>
<dbReference type="OrthoDB" id="10166919at2759"/>
<accession>A0A8K0A798</accession>
<organism evidence="3 4">
    <name type="scientific">Branchiostoma lanceolatum</name>
    <name type="common">Common lancelet</name>
    <name type="synonym">Amphioxus lanceolatum</name>
    <dbReference type="NCBI Taxonomy" id="7740"/>
    <lineage>
        <taxon>Eukaryota</taxon>
        <taxon>Metazoa</taxon>
        <taxon>Chordata</taxon>
        <taxon>Cephalochordata</taxon>
        <taxon>Leptocardii</taxon>
        <taxon>Amphioxiformes</taxon>
        <taxon>Branchiostomatidae</taxon>
        <taxon>Branchiostoma</taxon>
    </lineage>
</organism>